<accession>A0A9P8T7L7</accession>
<dbReference type="RefSeq" id="XP_046062520.1">
    <property type="nucleotide sequence ID" value="XM_046202667.1"/>
</dbReference>
<evidence type="ECO:0000256" key="1">
    <source>
        <dbReference type="SAM" id="MobiDB-lite"/>
    </source>
</evidence>
<feature type="region of interest" description="Disordered" evidence="1">
    <location>
        <begin position="1"/>
        <end position="20"/>
    </location>
</feature>
<dbReference type="EMBL" id="JAEUBE010000158">
    <property type="protein sequence ID" value="KAH3668106.1"/>
    <property type="molecule type" value="Genomic_DNA"/>
</dbReference>
<dbReference type="AlphaFoldDB" id="A0A9P8T7L7"/>
<keyword evidence="3" id="KW-1185">Reference proteome</keyword>
<dbReference type="GeneID" id="70233827"/>
<evidence type="ECO:0000313" key="2">
    <source>
        <dbReference type="EMBL" id="KAH3668106.1"/>
    </source>
</evidence>
<dbReference type="Proteomes" id="UP000769157">
    <property type="component" value="Unassembled WGS sequence"/>
</dbReference>
<comment type="caution">
    <text evidence="2">The sequence shown here is derived from an EMBL/GenBank/DDBJ whole genome shotgun (WGS) entry which is preliminary data.</text>
</comment>
<protein>
    <submittedName>
        <fullName evidence="2">Uncharacterized protein</fullName>
    </submittedName>
</protein>
<evidence type="ECO:0000313" key="3">
    <source>
        <dbReference type="Proteomes" id="UP000769157"/>
    </source>
</evidence>
<sequence>MPALRIDESNASLGSPAAGGDGILEVLPELLEGEEGPQGSIEAVVEEEQQESGKPSVEEEVEQQGQATTGSLAVDGEEAAVGVGEKTLVALLLEVFAELLAPVWPATVEVEEQRLCEEVAAQGPVLILLEAAAAYFSMVGVGEPGSWMGVEVEQRCREQEAQFNAGTLWTADEVVAAAATGCGDGDAEGGVGAEGRDGAATGAGGGGGALASGVSALEGPEELSLPYGVSGEELRFAGGGGGGAFFVVAEELLVALALLATLADLYWYLRGIGGSSPTKGPPVWAM</sequence>
<reference evidence="2" key="1">
    <citation type="journal article" date="2021" name="Open Biol.">
        <title>Shared evolutionary footprints suggest mitochondrial oxidative damage underlies multiple complex I losses in fungi.</title>
        <authorList>
            <person name="Schikora-Tamarit M.A."/>
            <person name="Marcet-Houben M."/>
            <person name="Nosek J."/>
            <person name="Gabaldon T."/>
        </authorList>
    </citation>
    <scope>NUCLEOTIDE SEQUENCE</scope>
    <source>
        <strain evidence="2">CBS6075</strain>
    </source>
</reference>
<organism evidence="2 3">
    <name type="scientific">Ogataea philodendri</name>
    <dbReference type="NCBI Taxonomy" id="1378263"/>
    <lineage>
        <taxon>Eukaryota</taxon>
        <taxon>Fungi</taxon>
        <taxon>Dikarya</taxon>
        <taxon>Ascomycota</taxon>
        <taxon>Saccharomycotina</taxon>
        <taxon>Pichiomycetes</taxon>
        <taxon>Pichiales</taxon>
        <taxon>Pichiaceae</taxon>
        <taxon>Ogataea</taxon>
    </lineage>
</organism>
<gene>
    <name evidence="2" type="ORF">OGAPHI_001860</name>
</gene>
<feature type="region of interest" description="Disordered" evidence="1">
    <location>
        <begin position="35"/>
        <end position="73"/>
    </location>
</feature>
<proteinExistence type="predicted"/>
<reference evidence="2" key="2">
    <citation type="submission" date="2021-01" db="EMBL/GenBank/DDBJ databases">
        <authorList>
            <person name="Schikora-Tamarit M.A."/>
        </authorList>
    </citation>
    <scope>NUCLEOTIDE SEQUENCE</scope>
    <source>
        <strain evidence="2">CBS6075</strain>
    </source>
</reference>
<name>A0A9P8T7L7_9ASCO</name>